<protein>
    <submittedName>
        <fullName evidence="3">Uncharacterized protein</fullName>
    </submittedName>
</protein>
<evidence type="ECO:0000256" key="2">
    <source>
        <dbReference type="SAM" id="SignalP"/>
    </source>
</evidence>
<accession>S8ARB1</accession>
<name>S8ARB1_DACHA</name>
<evidence type="ECO:0000313" key="3">
    <source>
        <dbReference type="EMBL" id="EPS45515.1"/>
    </source>
</evidence>
<feature type="region of interest" description="Disordered" evidence="1">
    <location>
        <begin position="238"/>
        <end position="261"/>
    </location>
</feature>
<dbReference type="AlphaFoldDB" id="S8ARB1"/>
<feature type="chain" id="PRO_5004560738" evidence="2">
    <location>
        <begin position="18"/>
        <end position="288"/>
    </location>
</feature>
<reference evidence="4" key="2">
    <citation type="submission" date="2013-04" db="EMBL/GenBank/DDBJ databases">
        <title>Genomic mechanisms accounting for the adaptation to parasitism in nematode-trapping fungi.</title>
        <authorList>
            <person name="Ahren D.G."/>
        </authorList>
    </citation>
    <scope>NUCLEOTIDE SEQUENCE [LARGE SCALE GENOMIC DNA]</scope>
    <source>
        <strain evidence="4">CBS 200.50</strain>
    </source>
</reference>
<evidence type="ECO:0000313" key="4">
    <source>
        <dbReference type="Proteomes" id="UP000015100"/>
    </source>
</evidence>
<dbReference type="EMBL" id="AQGS01000014">
    <property type="protein sequence ID" value="EPS45515.1"/>
    <property type="molecule type" value="Genomic_DNA"/>
</dbReference>
<evidence type="ECO:0000256" key="1">
    <source>
        <dbReference type="SAM" id="MobiDB-lite"/>
    </source>
</evidence>
<dbReference type="Proteomes" id="UP000015100">
    <property type="component" value="Unassembled WGS sequence"/>
</dbReference>
<feature type="signal peptide" evidence="2">
    <location>
        <begin position="1"/>
        <end position="17"/>
    </location>
</feature>
<comment type="caution">
    <text evidence="3">The sequence shown here is derived from an EMBL/GenBank/DDBJ whole genome shotgun (WGS) entry which is preliminary data.</text>
</comment>
<proteinExistence type="predicted"/>
<organism evidence="3 4">
    <name type="scientific">Dactylellina haptotyla (strain CBS 200.50)</name>
    <name type="common">Nematode-trapping fungus</name>
    <name type="synonym">Monacrosporium haptotylum</name>
    <dbReference type="NCBI Taxonomy" id="1284197"/>
    <lineage>
        <taxon>Eukaryota</taxon>
        <taxon>Fungi</taxon>
        <taxon>Dikarya</taxon>
        <taxon>Ascomycota</taxon>
        <taxon>Pezizomycotina</taxon>
        <taxon>Orbiliomycetes</taxon>
        <taxon>Orbiliales</taxon>
        <taxon>Orbiliaceae</taxon>
        <taxon>Dactylellina</taxon>
    </lineage>
</organism>
<reference evidence="3 4" key="1">
    <citation type="journal article" date="2013" name="PLoS Genet.">
        <title>Genomic mechanisms accounting for the adaptation to parasitism in nematode-trapping fungi.</title>
        <authorList>
            <person name="Meerupati T."/>
            <person name="Andersson K.M."/>
            <person name="Friman E."/>
            <person name="Kumar D."/>
            <person name="Tunlid A."/>
            <person name="Ahren D."/>
        </authorList>
    </citation>
    <scope>NUCLEOTIDE SEQUENCE [LARGE SCALE GENOMIC DNA]</scope>
    <source>
        <strain evidence="3 4">CBS 200.50</strain>
    </source>
</reference>
<gene>
    <name evidence="3" type="ORF">H072_530</name>
</gene>
<keyword evidence="2" id="KW-0732">Signal</keyword>
<sequence length="288" mass="30535">MHALTLSLLLLPASTLASFNLLSLPGQDGLPEVSNTTTPNDACIAAYNATIDCDPSIVTNSFGSDDLPTAAQLDTICTDTCLNSLRKWVRGSDGCAGEEFLQYFGLTSDTFFDGLGNFTTADVQQYYITAAYHSKCLININQKQGESKYCILTEYSGFTQPSYLNTSNPDALCKDNTCGTQSAYLWAPVKTIYEYDPNNRTSAGEDNNLPMLSLEEACPGIDTSKYPQREADITAAQLGGSSTTGGGNNNGGNSTSTDDKPNAAVGVVVERMSVILAAAVGVVAYLAL</sequence>
<keyword evidence="4" id="KW-1185">Reference proteome</keyword>
<dbReference type="HOGENOM" id="CLU_077712_0_0_1"/>
<dbReference type="OMA" id="YITAAYH"/>
<dbReference type="OrthoDB" id="5985073at2759"/>